<name>A0A8J5G0J5_ZINOF</name>
<sequence>MTDIGLMTYYLGIKVNQREDEIFISQEGYVREILKKFKMNNKTNKGPYTPPLKALSSQKYRELSQEFSDVGRIASDVTIILHQMRVSPLDVDALTIISNCWMPEYWQEDMEDDMGINEPELVNIVNQIEELEQKIFAHSLHKGASFAECGILYHVLHLWLWVVSGNGYGCRIKVSRRSNRAFVKADKLHLSEVKDAYVLSRPILCIVLGGDKARKVMGAFILGLALICNSASSIWVNRRRSFFVGTHGPAIRQTKRERVLASRLSLPSICWN</sequence>
<evidence type="ECO:0000313" key="1">
    <source>
        <dbReference type="EMBL" id="KAG6493842.1"/>
    </source>
</evidence>
<proteinExistence type="predicted"/>
<dbReference type="Proteomes" id="UP000734854">
    <property type="component" value="Unassembled WGS sequence"/>
</dbReference>
<protein>
    <recommendedName>
        <fullName evidence="3">Reverse transcriptase Ty1/copia-type domain-containing protein</fullName>
    </recommendedName>
</protein>
<comment type="caution">
    <text evidence="1">The sequence shown here is derived from an EMBL/GenBank/DDBJ whole genome shotgun (WGS) entry which is preliminary data.</text>
</comment>
<evidence type="ECO:0008006" key="3">
    <source>
        <dbReference type="Google" id="ProtNLM"/>
    </source>
</evidence>
<accession>A0A8J5G0J5</accession>
<dbReference type="EMBL" id="JACMSC010000013">
    <property type="protein sequence ID" value="KAG6493842.1"/>
    <property type="molecule type" value="Genomic_DNA"/>
</dbReference>
<dbReference type="AlphaFoldDB" id="A0A8J5G0J5"/>
<dbReference type="Gene3D" id="3.40.50.300">
    <property type="entry name" value="P-loop containing nucleotide triphosphate hydrolases"/>
    <property type="match status" value="1"/>
</dbReference>
<dbReference type="InterPro" id="IPR027417">
    <property type="entry name" value="P-loop_NTPase"/>
</dbReference>
<organism evidence="1 2">
    <name type="scientific">Zingiber officinale</name>
    <name type="common">Ginger</name>
    <name type="synonym">Amomum zingiber</name>
    <dbReference type="NCBI Taxonomy" id="94328"/>
    <lineage>
        <taxon>Eukaryota</taxon>
        <taxon>Viridiplantae</taxon>
        <taxon>Streptophyta</taxon>
        <taxon>Embryophyta</taxon>
        <taxon>Tracheophyta</taxon>
        <taxon>Spermatophyta</taxon>
        <taxon>Magnoliopsida</taxon>
        <taxon>Liliopsida</taxon>
        <taxon>Zingiberales</taxon>
        <taxon>Zingiberaceae</taxon>
        <taxon>Zingiber</taxon>
    </lineage>
</organism>
<gene>
    <name evidence="1" type="ORF">ZIOFF_048845</name>
</gene>
<evidence type="ECO:0000313" key="2">
    <source>
        <dbReference type="Proteomes" id="UP000734854"/>
    </source>
</evidence>
<keyword evidence="2" id="KW-1185">Reference proteome</keyword>
<reference evidence="1 2" key="1">
    <citation type="submission" date="2020-08" db="EMBL/GenBank/DDBJ databases">
        <title>Plant Genome Project.</title>
        <authorList>
            <person name="Zhang R.-G."/>
        </authorList>
    </citation>
    <scope>NUCLEOTIDE SEQUENCE [LARGE SCALE GENOMIC DNA]</scope>
    <source>
        <tissue evidence="1">Rhizome</tissue>
    </source>
</reference>